<dbReference type="GO" id="GO:0005737">
    <property type="term" value="C:cytoplasm"/>
    <property type="evidence" value="ECO:0007669"/>
    <property type="project" value="UniProtKB-SubCell"/>
</dbReference>
<name>A0A378NUQ1_9FIRM</name>
<evidence type="ECO:0000313" key="3">
    <source>
        <dbReference type="EMBL" id="STY71597.1"/>
    </source>
</evidence>
<dbReference type="EMBL" id="UGPP01000001">
    <property type="protein sequence ID" value="STY71597.1"/>
    <property type="molecule type" value="Genomic_DNA"/>
</dbReference>
<dbReference type="HAMAP" id="MF_01477">
    <property type="entry name" value="Iojap_RsfS"/>
    <property type="match status" value="1"/>
</dbReference>
<evidence type="ECO:0000256" key="2">
    <source>
        <dbReference type="HAMAP-Rule" id="MF_01477"/>
    </source>
</evidence>
<comment type="subunit">
    <text evidence="2">Interacts with ribosomal protein uL14 (rplN).</text>
</comment>
<keyword evidence="2" id="KW-0963">Cytoplasm</keyword>
<dbReference type="GO" id="GO:0017148">
    <property type="term" value="P:negative regulation of translation"/>
    <property type="evidence" value="ECO:0007669"/>
    <property type="project" value="UniProtKB-UniRule"/>
</dbReference>
<dbReference type="SUPFAM" id="SSF81301">
    <property type="entry name" value="Nucleotidyltransferase"/>
    <property type="match status" value="1"/>
</dbReference>
<reference evidence="3 4" key="1">
    <citation type="submission" date="2018-06" db="EMBL/GenBank/DDBJ databases">
        <authorList>
            <consortium name="Pathogen Informatics"/>
            <person name="Doyle S."/>
        </authorList>
    </citation>
    <scope>NUCLEOTIDE SEQUENCE [LARGE SCALE GENOMIC DNA]</scope>
    <source>
        <strain evidence="3 4">NCTC10571</strain>
    </source>
</reference>
<dbReference type="GO" id="GO:0042256">
    <property type="term" value="P:cytosolic ribosome assembly"/>
    <property type="evidence" value="ECO:0007669"/>
    <property type="project" value="UniProtKB-UniRule"/>
</dbReference>
<evidence type="ECO:0000256" key="1">
    <source>
        <dbReference type="ARBA" id="ARBA00010574"/>
    </source>
</evidence>
<keyword evidence="2" id="KW-0678">Repressor</keyword>
<proteinExistence type="inferred from homology"/>
<gene>
    <name evidence="3" type="primary">ybeB</name>
    <name evidence="2" type="synonym">rsfS</name>
    <name evidence="3" type="ORF">NCTC10571_01758</name>
</gene>
<dbReference type="NCBIfam" id="TIGR00090">
    <property type="entry name" value="rsfS_iojap_ybeB"/>
    <property type="match status" value="1"/>
</dbReference>
<dbReference type="Pfam" id="PF02410">
    <property type="entry name" value="RsfS"/>
    <property type="match status" value="1"/>
</dbReference>
<comment type="function">
    <text evidence="2">Functions as a ribosomal silencing factor. Interacts with ribosomal protein uL14 (rplN), blocking formation of intersubunit bridge B8. Prevents association of the 30S and 50S ribosomal subunits and the formation of functional ribosomes, thus repressing translation.</text>
</comment>
<comment type="similarity">
    <text evidence="1 2">Belongs to the Iojap/RsfS family.</text>
</comment>
<dbReference type="InterPro" id="IPR043519">
    <property type="entry name" value="NT_sf"/>
</dbReference>
<dbReference type="Proteomes" id="UP000255234">
    <property type="component" value="Unassembled WGS sequence"/>
</dbReference>
<dbReference type="RefSeq" id="WP_015563262.1">
    <property type="nucleotide sequence ID" value="NZ_UGPP01000001.1"/>
</dbReference>
<dbReference type="InterPro" id="IPR004394">
    <property type="entry name" value="Iojap/RsfS/C7orf30"/>
</dbReference>
<dbReference type="GO" id="GO:0043023">
    <property type="term" value="F:ribosomal large subunit binding"/>
    <property type="evidence" value="ECO:0007669"/>
    <property type="project" value="TreeGrafter"/>
</dbReference>
<accession>A0A378NUQ1</accession>
<evidence type="ECO:0000313" key="4">
    <source>
        <dbReference type="Proteomes" id="UP000255234"/>
    </source>
</evidence>
<dbReference type="PANTHER" id="PTHR21043:SF0">
    <property type="entry name" value="MITOCHONDRIAL ASSEMBLY OF RIBOSOMAL LARGE SUBUNIT PROTEIN 1"/>
    <property type="match status" value="1"/>
</dbReference>
<dbReference type="GO" id="GO:0090071">
    <property type="term" value="P:negative regulation of ribosome biogenesis"/>
    <property type="evidence" value="ECO:0007669"/>
    <property type="project" value="UniProtKB-UniRule"/>
</dbReference>
<dbReference type="STRING" id="1122216.GCA_000423385_00238"/>
<comment type="subcellular location">
    <subcellularLocation>
        <location evidence="2">Cytoplasm</location>
    </subcellularLocation>
</comment>
<protein>
    <recommendedName>
        <fullName evidence="2">Ribosomal silencing factor RsfS</fullName>
    </recommendedName>
</protein>
<keyword evidence="2" id="KW-0810">Translation regulation</keyword>
<organism evidence="3 4">
    <name type="scientific">Megamonas hypermegale</name>
    <dbReference type="NCBI Taxonomy" id="158847"/>
    <lineage>
        <taxon>Bacteria</taxon>
        <taxon>Bacillati</taxon>
        <taxon>Bacillota</taxon>
        <taxon>Negativicutes</taxon>
        <taxon>Selenomonadales</taxon>
        <taxon>Selenomonadaceae</taxon>
        <taxon>Megamonas</taxon>
    </lineage>
</organism>
<dbReference type="AlphaFoldDB" id="A0A378NUQ1"/>
<dbReference type="Gene3D" id="3.30.460.10">
    <property type="entry name" value="Beta Polymerase, domain 2"/>
    <property type="match status" value="1"/>
</dbReference>
<dbReference type="PANTHER" id="PTHR21043">
    <property type="entry name" value="IOJAP SUPERFAMILY ORTHOLOG"/>
    <property type="match status" value="1"/>
</dbReference>
<sequence>MTLTSQEKSQLIAKAASDKKALDIMIMNMHDLTTTTDYFIVCSATTATQVRAIADNIEDEMTQAGEEFLHKEGYQNAEWILLDFGNCVAHIFTEEARRFYGLESLWGEAPTVEYED</sequence>